<evidence type="ECO:0000256" key="2">
    <source>
        <dbReference type="ARBA" id="ARBA00023125"/>
    </source>
</evidence>
<dbReference type="AlphaFoldDB" id="A0A9J9LEB7"/>
<dbReference type="KEGG" id="swi:Swit_1533"/>
<dbReference type="InterPro" id="IPR050204">
    <property type="entry name" value="AraC_XylS_family_regulators"/>
</dbReference>
<dbReference type="GO" id="GO:0003700">
    <property type="term" value="F:DNA-binding transcription factor activity"/>
    <property type="evidence" value="ECO:0007669"/>
    <property type="project" value="InterPro"/>
</dbReference>
<keyword evidence="3" id="KW-0804">Transcription</keyword>
<feature type="domain" description="HTH araC/xylS-type" evidence="4">
    <location>
        <begin position="220"/>
        <end position="326"/>
    </location>
</feature>
<reference evidence="5 6" key="1">
    <citation type="journal article" date="2010" name="J. Bacteriol.">
        <title>Genome sequence of the dioxin-mineralizing bacterium Sphingomonas wittichii RW1.</title>
        <authorList>
            <person name="Miller T.R."/>
            <person name="Delcher A.L."/>
            <person name="Salzberg S.L."/>
            <person name="Saunders E."/>
            <person name="Detter J.C."/>
            <person name="Halden R.U."/>
        </authorList>
    </citation>
    <scope>NUCLEOTIDE SEQUENCE [LARGE SCALE GENOMIC DNA]</scope>
    <source>
        <strain evidence="6">DSM 6014 / CCUG 31198 / JCM 15750 / NBRC 105917 / EY 4224 / RW1</strain>
    </source>
</reference>
<dbReference type="GO" id="GO:0043565">
    <property type="term" value="F:sequence-specific DNA binding"/>
    <property type="evidence" value="ECO:0007669"/>
    <property type="project" value="InterPro"/>
</dbReference>
<evidence type="ECO:0000313" key="5">
    <source>
        <dbReference type="EMBL" id="ABQ67896.1"/>
    </source>
</evidence>
<protein>
    <submittedName>
        <fullName evidence="5">Helix-turn-helix-domain containing protein, AraC type</fullName>
    </submittedName>
</protein>
<evidence type="ECO:0000313" key="6">
    <source>
        <dbReference type="Proteomes" id="UP000001989"/>
    </source>
</evidence>
<dbReference type="PROSITE" id="PS01124">
    <property type="entry name" value="HTH_ARAC_FAMILY_2"/>
    <property type="match status" value="1"/>
</dbReference>
<sequence>MAVGDDRQSEIVHNDAATASAYMRDQLAPHRLRAGVGPFDARFRSIHIGSAVLLDIAYGTDVEIEAEAYKDLYFVHAATSGRGVAEAGSKSYEIRPANLLISDPGQQARVRWDRESRHRTLRIKRDVIEDRLRELLNKNLHDPITFEPNVSDDLPLTAMWRSTISYVYQQVVDFPELSSAAHMGRMYLNILVDMLLLNQEHNYSDDIRDLTGAVHPWHVRKAKQYIDQLIEAGSFDDEELRIEAIAEYTGISTRTLQASFARFVGDTPLKYIRHRKIERLHLALQNAPTSKRVTDVMTDLGINNFGRYSGYYKRRYGTSPSSTLRDRLLS</sequence>
<keyword evidence="1" id="KW-0805">Transcription regulation</keyword>
<gene>
    <name evidence="5" type="ordered locus">Swit_1533</name>
</gene>
<evidence type="ECO:0000259" key="4">
    <source>
        <dbReference type="PROSITE" id="PS01124"/>
    </source>
</evidence>
<dbReference type="SMART" id="SM00342">
    <property type="entry name" value="HTH_ARAC"/>
    <property type="match status" value="1"/>
</dbReference>
<organism evidence="5 6">
    <name type="scientific">Rhizorhabdus wittichii (strain DSM 6014 / CCUG 31198 / JCM 15750 / NBRC 105917 / EY 4224 / RW1)</name>
    <name type="common">Sphingomonas wittichii</name>
    <dbReference type="NCBI Taxonomy" id="392499"/>
    <lineage>
        <taxon>Bacteria</taxon>
        <taxon>Pseudomonadati</taxon>
        <taxon>Pseudomonadota</taxon>
        <taxon>Alphaproteobacteria</taxon>
        <taxon>Sphingomonadales</taxon>
        <taxon>Sphingomonadaceae</taxon>
        <taxon>Rhizorhabdus</taxon>
    </lineage>
</organism>
<keyword evidence="2" id="KW-0238">DNA-binding</keyword>
<evidence type="ECO:0000256" key="1">
    <source>
        <dbReference type="ARBA" id="ARBA00023015"/>
    </source>
</evidence>
<dbReference type="Proteomes" id="UP000001989">
    <property type="component" value="Chromosome"/>
</dbReference>
<accession>A0A9J9LEB7</accession>
<proteinExistence type="predicted"/>
<dbReference type="Pfam" id="PF12833">
    <property type="entry name" value="HTH_18"/>
    <property type="match status" value="1"/>
</dbReference>
<keyword evidence="6" id="KW-1185">Reference proteome</keyword>
<dbReference type="Pfam" id="PF14525">
    <property type="entry name" value="AraC_binding_2"/>
    <property type="match status" value="1"/>
</dbReference>
<dbReference type="InterPro" id="IPR018060">
    <property type="entry name" value="HTH_AraC"/>
</dbReference>
<dbReference type="Gene3D" id="1.10.10.60">
    <property type="entry name" value="Homeodomain-like"/>
    <property type="match status" value="1"/>
</dbReference>
<dbReference type="EMBL" id="CP000699">
    <property type="protein sequence ID" value="ABQ67896.1"/>
    <property type="molecule type" value="Genomic_DNA"/>
</dbReference>
<evidence type="ECO:0000256" key="3">
    <source>
        <dbReference type="ARBA" id="ARBA00023163"/>
    </source>
</evidence>
<name>A0A9J9LEB7_RHIWR</name>
<dbReference type="PANTHER" id="PTHR46796">
    <property type="entry name" value="HTH-TYPE TRANSCRIPTIONAL ACTIVATOR RHAS-RELATED"/>
    <property type="match status" value="1"/>
</dbReference>
<dbReference type="InterPro" id="IPR035418">
    <property type="entry name" value="AraC-bd_2"/>
</dbReference>